<proteinExistence type="predicted"/>
<comment type="caution">
    <text evidence="3">The sequence shown here is derived from an EMBL/GenBank/DDBJ whole genome shotgun (WGS) entry which is preliminary data.</text>
</comment>
<dbReference type="EMBL" id="BMFA01000002">
    <property type="protein sequence ID" value="GGB39633.1"/>
    <property type="molecule type" value="Genomic_DNA"/>
</dbReference>
<dbReference type="PROSITE" id="PS50975">
    <property type="entry name" value="ATP_GRASP"/>
    <property type="match status" value="1"/>
</dbReference>
<feature type="domain" description="ATP-grasp" evidence="2">
    <location>
        <begin position="58"/>
        <end position="299"/>
    </location>
</feature>
<gene>
    <name evidence="3" type="ORF">GCM10011316_09540</name>
</gene>
<dbReference type="PANTHER" id="PTHR21621">
    <property type="entry name" value="RIBOSOMAL PROTEIN S6 MODIFICATION PROTEIN"/>
    <property type="match status" value="1"/>
</dbReference>
<dbReference type="Pfam" id="PF08443">
    <property type="entry name" value="RimK"/>
    <property type="match status" value="1"/>
</dbReference>
<dbReference type="GO" id="GO:0046872">
    <property type="term" value="F:metal ion binding"/>
    <property type="evidence" value="ECO:0007669"/>
    <property type="project" value="InterPro"/>
</dbReference>
<dbReference type="AlphaFoldDB" id="A0A916TD83"/>
<evidence type="ECO:0000256" key="1">
    <source>
        <dbReference type="PROSITE-ProRule" id="PRU00409"/>
    </source>
</evidence>
<dbReference type="InterPro" id="IPR013651">
    <property type="entry name" value="ATP-grasp_RimK-type"/>
</dbReference>
<dbReference type="GO" id="GO:0009432">
    <property type="term" value="P:SOS response"/>
    <property type="evidence" value="ECO:0007669"/>
    <property type="project" value="TreeGrafter"/>
</dbReference>
<keyword evidence="1" id="KW-0547">Nucleotide-binding</keyword>
<reference evidence="3" key="2">
    <citation type="submission" date="2020-09" db="EMBL/GenBank/DDBJ databases">
        <authorList>
            <person name="Sun Q."/>
            <person name="Zhou Y."/>
        </authorList>
    </citation>
    <scope>NUCLEOTIDE SEQUENCE</scope>
    <source>
        <strain evidence="3">CGMCC 1.12426</strain>
    </source>
</reference>
<dbReference type="GO" id="GO:0005524">
    <property type="term" value="F:ATP binding"/>
    <property type="evidence" value="ECO:0007669"/>
    <property type="project" value="UniProtKB-UniRule"/>
</dbReference>
<organism evidence="3 4">
    <name type="scientific">Roseibium aquae</name>
    <dbReference type="NCBI Taxonomy" id="1323746"/>
    <lineage>
        <taxon>Bacteria</taxon>
        <taxon>Pseudomonadati</taxon>
        <taxon>Pseudomonadota</taxon>
        <taxon>Alphaproteobacteria</taxon>
        <taxon>Hyphomicrobiales</taxon>
        <taxon>Stappiaceae</taxon>
        <taxon>Roseibium</taxon>
    </lineage>
</organism>
<accession>A0A916TD83</accession>
<sequence length="305" mass="32036">MLSDYCAARGYGLRQLDEYGHGGVVFLPDGDRRFFRGTHFDLNPLGASEIADDKGQSLALLAAEGLPVPAGCLLHGPSDERVRQAQDFARDQGYPLFLKPNEGQEGEDVFRICGPDALQDHVALLAAKHRLLLLQEEIAGEDFRLVVLDGRVVLAVLREPPAVKGDGRTQLSDLIARKAQVSAGDPRVAQHIGQQGVDLGTVLEEGRALAVLPNANLSAGGTGKIVTDGVSGALKDAATKAARASGLRYAGVDFIVCCPGTDAERFTLLEINAAPGLSCLAAQGAAEQSAVAAVYRAVFDTLVSG</sequence>
<evidence type="ECO:0000313" key="4">
    <source>
        <dbReference type="Proteomes" id="UP000605148"/>
    </source>
</evidence>
<evidence type="ECO:0000259" key="2">
    <source>
        <dbReference type="PROSITE" id="PS50975"/>
    </source>
</evidence>
<dbReference type="Proteomes" id="UP000605148">
    <property type="component" value="Unassembled WGS sequence"/>
</dbReference>
<dbReference type="InterPro" id="IPR011761">
    <property type="entry name" value="ATP-grasp"/>
</dbReference>
<dbReference type="Gene3D" id="3.30.470.20">
    <property type="entry name" value="ATP-grasp fold, B domain"/>
    <property type="match status" value="2"/>
</dbReference>
<dbReference type="Gene3D" id="3.30.1490.20">
    <property type="entry name" value="ATP-grasp fold, A domain"/>
    <property type="match status" value="1"/>
</dbReference>
<name>A0A916TD83_9HYPH</name>
<dbReference type="InterPro" id="IPR013815">
    <property type="entry name" value="ATP_grasp_subdomain_1"/>
</dbReference>
<dbReference type="GO" id="GO:0005737">
    <property type="term" value="C:cytoplasm"/>
    <property type="evidence" value="ECO:0007669"/>
    <property type="project" value="TreeGrafter"/>
</dbReference>
<keyword evidence="4" id="KW-1185">Reference proteome</keyword>
<evidence type="ECO:0000313" key="3">
    <source>
        <dbReference type="EMBL" id="GGB39633.1"/>
    </source>
</evidence>
<keyword evidence="1" id="KW-0067">ATP-binding</keyword>
<dbReference type="PANTHER" id="PTHR21621:SF0">
    <property type="entry name" value="BETA-CITRYLGLUTAMATE SYNTHASE B-RELATED"/>
    <property type="match status" value="1"/>
</dbReference>
<protein>
    <recommendedName>
        <fullName evidence="2">ATP-grasp domain-containing protein</fullName>
    </recommendedName>
</protein>
<reference evidence="3" key="1">
    <citation type="journal article" date="2014" name="Int. J. Syst. Evol. Microbiol.">
        <title>Complete genome sequence of Corynebacterium casei LMG S-19264T (=DSM 44701T), isolated from a smear-ripened cheese.</title>
        <authorList>
            <consortium name="US DOE Joint Genome Institute (JGI-PGF)"/>
            <person name="Walter F."/>
            <person name="Albersmeier A."/>
            <person name="Kalinowski J."/>
            <person name="Ruckert C."/>
        </authorList>
    </citation>
    <scope>NUCLEOTIDE SEQUENCE</scope>
    <source>
        <strain evidence="3">CGMCC 1.12426</strain>
    </source>
</reference>
<dbReference type="SUPFAM" id="SSF56059">
    <property type="entry name" value="Glutathione synthetase ATP-binding domain-like"/>
    <property type="match status" value="1"/>
</dbReference>
<dbReference type="GO" id="GO:0018169">
    <property type="term" value="F:ribosomal S6-glutamic acid ligase activity"/>
    <property type="evidence" value="ECO:0007669"/>
    <property type="project" value="TreeGrafter"/>
</dbReference>